<sequence length="277" mass="31553">MAYDDTRVVVGIDFGTTYSGFAYANRANPEIITNDTWPEHIGVLKTNTVLQYDEDFLQIDAWGSPALAKRQRKKDRTSNPPKPIELFKLHLGDIPEEKKPILPPSLSYKKAISDYLREMGLINELHTDRLQFTTEPEAAAIYCMRTLSEHFDNPVGTSFLIVDCGGGTVDLTRRKVVKKGKHIDVDEEVSHSFTVARPEQKSMDMDIYVSRDKSAKYCDEPGVELLGNFSVHMPDTHLGLNRSVLYTLRFGEMEIRATAKNKQNDEEYHTTFKLEFD</sequence>
<gene>
    <name evidence="1" type="ORF">CHRIB12_LOCUS454</name>
</gene>
<dbReference type="AlphaFoldDB" id="A0A915YN82"/>
<evidence type="ECO:0000313" key="1">
    <source>
        <dbReference type="EMBL" id="CAB5295821.1"/>
    </source>
</evidence>
<dbReference type="VEuPathDB" id="FungiDB:RhiirFUN_001131"/>
<proteinExistence type="predicted"/>
<dbReference type="OrthoDB" id="2963168at2759"/>
<name>A0A915YN82_9GLOM</name>
<organism evidence="1 2">
    <name type="scientific">Rhizophagus irregularis</name>
    <dbReference type="NCBI Taxonomy" id="588596"/>
    <lineage>
        <taxon>Eukaryota</taxon>
        <taxon>Fungi</taxon>
        <taxon>Fungi incertae sedis</taxon>
        <taxon>Mucoromycota</taxon>
        <taxon>Glomeromycotina</taxon>
        <taxon>Glomeromycetes</taxon>
        <taxon>Glomerales</taxon>
        <taxon>Glomeraceae</taxon>
        <taxon>Rhizophagus</taxon>
    </lineage>
</organism>
<evidence type="ECO:0000313" key="2">
    <source>
        <dbReference type="Proteomes" id="UP000684084"/>
    </source>
</evidence>
<dbReference type="EMBL" id="CAGKOT010000001">
    <property type="protein sequence ID" value="CAB5295821.1"/>
    <property type="molecule type" value="Genomic_DNA"/>
</dbReference>
<dbReference type="PANTHER" id="PTHR14187">
    <property type="entry name" value="ALPHA KINASE/ELONGATION FACTOR 2 KINASE"/>
    <property type="match status" value="1"/>
</dbReference>
<reference evidence="1" key="1">
    <citation type="submission" date="2020-05" db="EMBL/GenBank/DDBJ databases">
        <authorList>
            <person name="Rincon C."/>
            <person name="Sanders R I."/>
            <person name="Robbins C."/>
            <person name="Chaturvedi A."/>
        </authorList>
    </citation>
    <scope>NUCLEOTIDE SEQUENCE</scope>
    <source>
        <strain evidence="1">CHB12</strain>
    </source>
</reference>
<evidence type="ECO:0008006" key="3">
    <source>
        <dbReference type="Google" id="ProtNLM"/>
    </source>
</evidence>
<dbReference type="PANTHER" id="PTHR14187:SF5">
    <property type="entry name" value="HEAT SHOCK 70 KDA PROTEIN 12A"/>
    <property type="match status" value="1"/>
</dbReference>
<dbReference type="Proteomes" id="UP000684084">
    <property type="component" value="Unassembled WGS sequence"/>
</dbReference>
<comment type="caution">
    <text evidence="1">The sequence shown here is derived from an EMBL/GenBank/DDBJ whole genome shotgun (WGS) entry which is preliminary data.</text>
</comment>
<protein>
    <recommendedName>
        <fullName evidence="3">Actin-like ATPase domain-containing protein</fullName>
    </recommendedName>
</protein>
<accession>A0A915YN82</accession>